<gene>
    <name evidence="1" type="ORF">DILT_LOCUS3959</name>
</gene>
<proteinExistence type="predicted"/>
<evidence type="ECO:0000313" key="2">
    <source>
        <dbReference type="Proteomes" id="UP000281553"/>
    </source>
</evidence>
<keyword evidence="2" id="KW-1185">Reference proteome</keyword>
<dbReference type="Proteomes" id="UP000281553">
    <property type="component" value="Unassembled WGS sequence"/>
</dbReference>
<dbReference type="GO" id="GO:0005930">
    <property type="term" value="C:axoneme"/>
    <property type="evidence" value="ECO:0007669"/>
    <property type="project" value="TreeGrafter"/>
</dbReference>
<evidence type="ECO:0008006" key="3">
    <source>
        <dbReference type="Google" id="ProtNLM"/>
    </source>
</evidence>
<sequence length="528" mass="57450">MKLRRSPHMFLAASGGWLELEIVFTPSAVVPAFLEQVSIAVAPVQMADIDTLGTIGNDEKFVWIPAFSVSGACKAMDIHLASSSMMFGTIVVGSQASRNLAVINRGDLGSRFQWDDKSFGPEGVKCLLENGASFQVNMTAICVPPTVAKDVLQFSCPVRATDTRGVAVANRTNSHWLLKPVVSGSEWSGAETFEVGPQETGYYEVTYHPLRMCTNGEKKSGTVFFPLPDGMGILHNLAGIAEPPKAMGKFNIEFRARESHEFSVDVPNWLPRPQRFTVTRMLVRPDKVDMNLSISGLEHIDVAGNSSKQYKLTVSAQKEGSTQLKVSNGYATLEFLPLLPGEYKGRLEVSSHDLGVFTHDLEFVADTAPLEEAISFEVHLGQSSSKAVRFSNLTKTKADFTCKQIADDCVVAMEPVLVLRVSAAEDIQGGGMDFISHGDFQCDKSITVAPGIEASLPVTFEPITIGETTATLTIVNAQAGEYVFPLRGTAKLPVPQGPIVVRNKETAHIVFKNVFPVNTEFFIHVSYQ</sequence>
<accession>A0A3P6TP54</accession>
<name>A0A3P6TP54_DIBLA</name>
<dbReference type="AlphaFoldDB" id="A0A3P6TP54"/>
<protein>
    <recommendedName>
        <fullName evidence="3">Abnormal spindle-like microcephaly-associated protein ASH domain-containing protein</fullName>
    </recommendedName>
</protein>
<dbReference type="InterPro" id="IPR013783">
    <property type="entry name" value="Ig-like_fold"/>
</dbReference>
<organism evidence="1 2">
    <name type="scientific">Dibothriocephalus latus</name>
    <name type="common">Fish tapeworm</name>
    <name type="synonym">Diphyllobothrium latum</name>
    <dbReference type="NCBI Taxonomy" id="60516"/>
    <lineage>
        <taxon>Eukaryota</taxon>
        <taxon>Metazoa</taxon>
        <taxon>Spiralia</taxon>
        <taxon>Lophotrochozoa</taxon>
        <taxon>Platyhelminthes</taxon>
        <taxon>Cestoda</taxon>
        <taxon>Eucestoda</taxon>
        <taxon>Diphyllobothriidea</taxon>
        <taxon>Diphyllobothriidae</taxon>
        <taxon>Dibothriocephalus</taxon>
    </lineage>
</organism>
<evidence type="ECO:0000313" key="1">
    <source>
        <dbReference type="EMBL" id="VDK87027.1"/>
    </source>
</evidence>
<dbReference type="PANTHER" id="PTHR23053:SF0">
    <property type="entry name" value="HYDROCEPHALUS-INDUCING PROTEIN HOMOLOG"/>
    <property type="match status" value="1"/>
</dbReference>
<dbReference type="GO" id="GO:1904158">
    <property type="term" value="P:axonemal central apparatus assembly"/>
    <property type="evidence" value="ECO:0007669"/>
    <property type="project" value="TreeGrafter"/>
</dbReference>
<dbReference type="InterPro" id="IPR033305">
    <property type="entry name" value="Hydin-like"/>
</dbReference>
<reference evidence="1 2" key="1">
    <citation type="submission" date="2018-11" db="EMBL/GenBank/DDBJ databases">
        <authorList>
            <consortium name="Pathogen Informatics"/>
        </authorList>
    </citation>
    <scope>NUCLEOTIDE SEQUENCE [LARGE SCALE GENOMIC DNA]</scope>
</reference>
<dbReference type="Gene3D" id="2.60.40.10">
    <property type="entry name" value="Immunoglobulins"/>
    <property type="match status" value="2"/>
</dbReference>
<dbReference type="OrthoDB" id="442692at2759"/>
<dbReference type="PANTHER" id="PTHR23053">
    <property type="entry name" value="DLEC1 DELETED IN LUNG AND ESOPHAGEAL CANCER 1"/>
    <property type="match status" value="1"/>
</dbReference>
<dbReference type="EMBL" id="UYRU01044576">
    <property type="protein sequence ID" value="VDK87027.1"/>
    <property type="molecule type" value="Genomic_DNA"/>
</dbReference>
<dbReference type="GO" id="GO:0003341">
    <property type="term" value="P:cilium movement"/>
    <property type="evidence" value="ECO:0007669"/>
    <property type="project" value="TreeGrafter"/>
</dbReference>